<comment type="caution">
    <text evidence="2">The sequence shown here is derived from an EMBL/GenBank/DDBJ whole genome shotgun (WGS) entry which is preliminary data.</text>
</comment>
<feature type="transmembrane region" description="Helical" evidence="1">
    <location>
        <begin position="76"/>
        <end position="96"/>
    </location>
</feature>
<name>A0A4U0FEF2_9BACL</name>
<evidence type="ECO:0000313" key="2">
    <source>
        <dbReference type="EMBL" id="TJY42684.1"/>
    </source>
</evidence>
<evidence type="ECO:0000256" key="1">
    <source>
        <dbReference type="SAM" id="Phobius"/>
    </source>
</evidence>
<dbReference type="Proteomes" id="UP000309673">
    <property type="component" value="Unassembled WGS sequence"/>
</dbReference>
<dbReference type="AlphaFoldDB" id="A0A4U0FEF2"/>
<keyword evidence="1" id="KW-1133">Transmembrane helix</keyword>
<sequence>MKIYVKREKNDWSLTEQVTKELASIKHLRESVRVGELPFLGKVEVSEGSFEWDGKENYISQDPPRNEIKKNTVGEIINIIGWLTIIGGVISGLIQIPDKENVLAYMFSGIITGCLFIGFSEVIQLLTRIDSKLK</sequence>
<accession>A0A4U0FEF2</accession>
<dbReference type="RefSeq" id="WP_136777103.1">
    <property type="nucleotide sequence ID" value="NZ_SUPK01000003.1"/>
</dbReference>
<proteinExistence type="predicted"/>
<gene>
    <name evidence="2" type="ORF">E5161_07485</name>
</gene>
<dbReference type="EMBL" id="SUPK01000003">
    <property type="protein sequence ID" value="TJY42684.1"/>
    <property type="molecule type" value="Genomic_DNA"/>
</dbReference>
<dbReference type="OrthoDB" id="2856015at2"/>
<keyword evidence="3" id="KW-1185">Reference proteome</keyword>
<keyword evidence="1" id="KW-0812">Transmembrane</keyword>
<organism evidence="2 3">
    <name type="scientific">Cohnella pontilimi</name>
    <dbReference type="NCBI Taxonomy" id="2564100"/>
    <lineage>
        <taxon>Bacteria</taxon>
        <taxon>Bacillati</taxon>
        <taxon>Bacillota</taxon>
        <taxon>Bacilli</taxon>
        <taxon>Bacillales</taxon>
        <taxon>Paenibacillaceae</taxon>
        <taxon>Cohnella</taxon>
    </lineage>
</organism>
<feature type="transmembrane region" description="Helical" evidence="1">
    <location>
        <begin position="102"/>
        <end position="126"/>
    </location>
</feature>
<reference evidence="2 3" key="1">
    <citation type="submission" date="2019-04" db="EMBL/GenBank/DDBJ databases">
        <title>Cohnella sp. nov., isolated from soil.</title>
        <authorList>
            <person name="Kim W."/>
        </authorList>
    </citation>
    <scope>NUCLEOTIDE SEQUENCE [LARGE SCALE GENOMIC DNA]</scope>
    <source>
        <strain evidence="2 3">CAU 1483</strain>
    </source>
</reference>
<evidence type="ECO:0000313" key="3">
    <source>
        <dbReference type="Proteomes" id="UP000309673"/>
    </source>
</evidence>
<keyword evidence="1" id="KW-0472">Membrane</keyword>
<protein>
    <submittedName>
        <fullName evidence="2">Uncharacterized protein</fullName>
    </submittedName>
</protein>